<dbReference type="RefSeq" id="XP_033390102.1">
    <property type="nucleotide sequence ID" value="XM_033531563.1"/>
</dbReference>
<name>A0A6A5Y947_9PLEO</name>
<sequence length="151" mass="17425">MVSKSSLDQIESLAQQIEEYRSSTEINLETHRLDTRKACADIEQKLSSSKEVRFSKFELRVLWCRPWSKFLGISSLEEQYNMTHDTQLRTKEDLLALRLETNENAANTTQLNSDLQKVEIKQREQQQHTARYGSPYPTTTSGRPGSSSITR</sequence>
<feature type="region of interest" description="Disordered" evidence="1">
    <location>
        <begin position="121"/>
        <end position="151"/>
    </location>
</feature>
<proteinExistence type="predicted"/>
<protein>
    <submittedName>
        <fullName evidence="2">Uncharacterized protein</fullName>
    </submittedName>
</protein>
<gene>
    <name evidence="2" type="ORF">BU24DRAFT_457704</name>
</gene>
<dbReference type="OrthoDB" id="3438382at2759"/>
<reference evidence="2" key="1">
    <citation type="journal article" date="2020" name="Stud. Mycol.">
        <title>101 Dothideomycetes genomes: a test case for predicting lifestyles and emergence of pathogens.</title>
        <authorList>
            <person name="Haridas S."/>
            <person name="Albert R."/>
            <person name="Binder M."/>
            <person name="Bloem J."/>
            <person name="Labutti K."/>
            <person name="Salamov A."/>
            <person name="Andreopoulos B."/>
            <person name="Baker S."/>
            <person name="Barry K."/>
            <person name="Bills G."/>
            <person name="Bluhm B."/>
            <person name="Cannon C."/>
            <person name="Castanera R."/>
            <person name="Culley D."/>
            <person name="Daum C."/>
            <person name="Ezra D."/>
            <person name="Gonzalez J."/>
            <person name="Henrissat B."/>
            <person name="Kuo A."/>
            <person name="Liang C."/>
            <person name="Lipzen A."/>
            <person name="Lutzoni F."/>
            <person name="Magnuson J."/>
            <person name="Mondo S."/>
            <person name="Nolan M."/>
            <person name="Ohm R."/>
            <person name="Pangilinan J."/>
            <person name="Park H.-J."/>
            <person name="Ramirez L."/>
            <person name="Alfaro M."/>
            <person name="Sun H."/>
            <person name="Tritt A."/>
            <person name="Yoshinaga Y."/>
            <person name="Zwiers L.-H."/>
            <person name="Turgeon B."/>
            <person name="Goodwin S."/>
            <person name="Spatafora J."/>
            <person name="Crous P."/>
            <person name="Grigoriev I."/>
        </authorList>
    </citation>
    <scope>NUCLEOTIDE SEQUENCE</scope>
    <source>
        <strain evidence="2">CBS 175.79</strain>
    </source>
</reference>
<dbReference type="EMBL" id="ML978066">
    <property type="protein sequence ID" value="KAF2021763.1"/>
    <property type="molecule type" value="Genomic_DNA"/>
</dbReference>
<evidence type="ECO:0000313" key="2">
    <source>
        <dbReference type="EMBL" id="KAF2021763.1"/>
    </source>
</evidence>
<organism evidence="2 3">
    <name type="scientific">Aaosphaeria arxii CBS 175.79</name>
    <dbReference type="NCBI Taxonomy" id="1450172"/>
    <lineage>
        <taxon>Eukaryota</taxon>
        <taxon>Fungi</taxon>
        <taxon>Dikarya</taxon>
        <taxon>Ascomycota</taxon>
        <taxon>Pezizomycotina</taxon>
        <taxon>Dothideomycetes</taxon>
        <taxon>Pleosporomycetidae</taxon>
        <taxon>Pleosporales</taxon>
        <taxon>Pleosporales incertae sedis</taxon>
        <taxon>Aaosphaeria</taxon>
    </lineage>
</organism>
<accession>A0A6A5Y947</accession>
<feature type="compositionally biased region" description="Low complexity" evidence="1">
    <location>
        <begin position="133"/>
        <end position="151"/>
    </location>
</feature>
<evidence type="ECO:0000313" key="3">
    <source>
        <dbReference type="Proteomes" id="UP000799778"/>
    </source>
</evidence>
<dbReference type="GeneID" id="54288960"/>
<evidence type="ECO:0000256" key="1">
    <source>
        <dbReference type="SAM" id="MobiDB-lite"/>
    </source>
</evidence>
<dbReference type="Proteomes" id="UP000799778">
    <property type="component" value="Unassembled WGS sequence"/>
</dbReference>
<dbReference type="AlphaFoldDB" id="A0A6A5Y947"/>
<keyword evidence="3" id="KW-1185">Reference proteome</keyword>